<dbReference type="EMBL" id="CP071090">
    <property type="protein sequence ID" value="QSQ25758.1"/>
    <property type="molecule type" value="Genomic_DNA"/>
</dbReference>
<dbReference type="InterPro" id="IPR008271">
    <property type="entry name" value="Ser/Thr_kinase_AS"/>
</dbReference>
<keyword evidence="9" id="KW-1185">Reference proteome</keyword>
<keyword evidence="2 5" id="KW-0547">Nucleotide-binding</keyword>
<dbReference type="InterPro" id="IPR000719">
    <property type="entry name" value="Prot_kinase_dom"/>
</dbReference>
<keyword evidence="4 5" id="KW-0067">ATP-binding</keyword>
<keyword evidence="1" id="KW-0808">Transferase</keyword>
<dbReference type="Gene3D" id="3.30.200.20">
    <property type="entry name" value="Phosphorylase Kinase, domain 1"/>
    <property type="match status" value="1"/>
</dbReference>
<dbReference type="PANTHER" id="PTHR43289:SF30">
    <property type="entry name" value="NON-SPECIFIC SERINE_THREONINE PROTEIN KINASE"/>
    <property type="match status" value="1"/>
</dbReference>
<dbReference type="PROSITE" id="PS50011">
    <property type="entry name" value="PROTEIN_KINASE_DOM"/>
    <property type="match status" value="1"/>
</dbReference>
<feature type="compositionally biased region" description="Low complexity" evidence="6">
    <location>
        <begin position="405"/>
        <end position="426"/>
    </location>
</feature>
<dbReference type="GO" id="GO:0016301">
    <property type="term" value="F:kinase activity"/>
    <property type="evidence" value="ECO:0007669"/>
    <property type="project" value="UniProtKB-KW"/>
</dbReference>
<protein>
    <submittedName>
        <fullName evidence="8">Protein kinase</fullName>
    </submittedName>
</protein>
<dbReference type="InterPro" id="IPR017441">
    <property type="entry name" value="Protein_kinase_ATP_BS"/>
</dbReference>
<feature type="domain" description="Protein kinase" evidence="7">
    <location>
        <begin position="11"/>
        <end position="273"/>
    </location>
</feature>
<keyword evidence="3 8" id="KW-0418">Kinase</keyword>
<dbReference type="SUPFAM" id="SSF56112">
    <property type="entry name" value="Protein kinase-like (PK-like)"/>
    <property type="match status" value="1"/>
</dbReference>
<evidence type="ECO:0000256" key="4">
    <source>
        <dbReference type="ARBA" id="ARBA00022840"/>
    </source>
</evidence>
<evidence type="ECO:0000256" key="6">
    <source>
        <dbReference type="SAM" id="MobiDB-lite"/>
    </source>
</evidence>
<evidence type="ECO:0000256" key="5">
    <source>
        <dbReference type="PROSITE-ProRule" id="PRU10141"/>
    </source>
</evidence>
<dbReference type="InterPro" id="IPR011009">
    <property type="entry name" value="Kinase-like_dom_sf"/>
</dbReference>
<dbReference type="Proteomes" id="UP000662747">
    <property type="component" value="Chromosome"/>
</dbReference>
<feature type="compositionally biased region" description="Pro residues" evidence="6">
    <location>
        <begin position="479"/>
        <end position="490"/>
    </location>
</feature>
<dbReference type="RefSeq" id="WP_206727309.1">
    <property type="nucleotide sequence ID" value="NZ_CP071090.1"/>
</dbReference>
<feature type="binding site" evidence="5">
    <location>
        <position position="49"/>
    </location>
    <ligand>
        <name>ATP</name>
        <dbReference type="ChEBI" id="CHEBI:30616"/>
    </ligand>
</feature>
<name>A0ABX7P5N4_9BACT</name>
<evidence type="ECO:0000256" key="1">
    <source>
        <dbReference type="ARBA" id="ARBA00022679"/>
    </source>
</evidence>
<evidence type="ECO:0000313" key="8">
    <source>
        <dbReference type="EMBL" id="QSQ25758.1"/>
    </source>
</evidence>
<evidence type="ECO:0000256" key="3">
    <source>
        <dbReference type="ARBA" id="ARBA00022777"/>
    </source>
</evidence>
<dbReference type="Pfam" id="PF00069">
    <property type="entry name" value="Pkinase"/>
    <property type="match status" value="1"/>
</dbReference>
<organism evidence="8 9">
    <name type="scientific">Pyxidicoccus parkwayensis</name>
    <dbReference type="NCBI Taxonomy" id="2813578"/>
    <lineage>
        <taxon>Bacteria</taxon>
        <taxon>Pseudomonadati</taxon>
        <taxon>Myxococcota</taxon>
        <taxon>Myxococcia</taxon>
        <taxon>Myxococcales</taxon>
        <taxon>Cystobacterineae</taxon>
        <taxon>Myxococcaceae</taxon>
        <taxon>Pyxidicoccus</taxon>
    </lineage>
</organism>
<gene>
    <name evidence="8" type="ORF">JY651_12840</name>
</gene>
<dbReference type="PROSITE" id="PS00108">
    <property type="entry name" value="PROTEIN_KINASE_ST"/>
    <property type="match status" value="1"/>
</dbReference>
<reference evidence="8 9" key="1">
    <citation type="submission" date="2021-02" db="EMBL/GenBank/DDBJ databases">
        <title>De Novo genome assembly of isolated myxobacteria.</title>
        <authorList>
            <person name="Stevens D.C."/>
        </authorList>
    </citation>
    <scope>NUCLEOTIDE SEQUENCE [LARGE SCALE GENOMIC DNA]</scope>
    <source>
        <strain evidence="9">SCPEA02</strain>
    </source>
</reference>
<dbReference type="Gene3D" id="1.10.510.10">
    <property type="entry name" value="Transferase(Phosphotransferase) domain 1"/>
    <property type="match status" value="1"/>
</dbReference>
<feature type="compositionally biased region" description="Polar residues" evidence="6">
    <location>
        <begin position="519"/>
        <end position="529"/>
    </location>
</feature>
<feature type="compositionally biased region" description="Low complexity" evidence="6">
    <location>
        <begin position="463"/>
        <end position="478"/>
    </location>
</feature>
<dbReference type="CDD" id="cd14014">
    <property type="entry name" value="STKc_PknB_like"/>
    <property type="match status" value="1"/>
</dbReference>
<evidence type="ECO:0000259" key="7">
    <source>
        <dbReference type="PROSITE" id="PS50011"/>
    </source>
</evidence>
<dbReference type="PANTHER" id="PTHR43289">
    <property type="entry name" value="MITOGEN-ACTIVATED PROTEIN KINASE KINASE KINASE 20-RELATED"/>
    <property type="match status" value="1"/>
</dbReference>
<feature type="compositionally biased region" description="Gly residues" evidence="6">
    <location>
        <begin position="393"/>
        <end position="404"/>
    </location>
</feature>
<dbReference type="SMART" id="SM00220">
    <property type="entry name" value="S_TKc"/>
    <property type="match status" value="1"/>
</dbReference>
<accession>A0ABX7P5N4</accession>
<feature type="compositionally biased region" description="Gly residues" evidence="6">
    <location>
        <begin position="427"/>
        <end position="440"/>
    </location>
</feature>
<evidence type="ECO:0000256" key="2">
    <source>
        <dbReference type="ARBA" id="ARBA00022741"/>
    </source>
</evidence>
<evidence type="ECO:0000313" key="9">
    <source>
        <dbReference type="Proteomes" id="UP000662747"/>
    </source>
</evidence>
<dbReference type="PROSITE" id="PS00107">
    <property type="entry name" value="PROTEIN_KINASE_ATP"/>
    <property type="match status" value="1"/>
</dbReference>
<feature type="region of interest" description="Disordered" evidence="6">
    <location>
        <begin position="384"/>
        <end position="539"/>
    </location>
</feature>
<proteinExistence type="predicted"/>
<sequence length="704" mass="74478">MTLVGRHIGRYRILEQLGSGGMSVVYKGLDTALDREVAVKVLHPHLAGKDESRKRLAREARAVAKLHHPNILEVFDFSSAEAQDAFIVTEYIRGQTLKSFLDEGPMDPPELAAMVIHELAAALAHAHEAGVIHRDLKPENVMVREDGVLKLMDFGIAKLLDIEERMTVTGTLVGSPAHMAPEIIEGLEAGPEADVFSVGIMFYAAMTGRLPFSAANTTATLKRILDGDYEDPRRRVPTLSDELAEICATCLQREPTRRYPDAAKLRDALADYLAGLGFARVGEELVSFFADPASYRKLARQRIVASLLERSERLLAEKRTPRALASLNQVLALDATNARALAMLKGLQRAQRIKTWRRRGVRAGIGLATLGLLGLGGWKMHQANAGHDTTGPGTTGAPGTGTTTGGTSALVQPGVSGQGPSTQQGTVGSGTGGAQQGAGSNGSAQGTATDEVAQPGTSGVTAGGSSQPGTSGTGSTVTPRPPAMAQPPATPNDAPGSTTPPRTGHTAPPGGLTSRDESSPVSGGTSRASATRPGVAERAAADEAARKALVRKVPMSILVRPYGTIRVDDGPPSALSLAQHDLEVTPGRHTVTISCDYCEDVKDTIEVSATEPEKNRFPLRAQPKPTPLSLEFEPADALVRVGDEQRTAAESLQKPFIVRSPRGPAGYQLTVGVEISRPGYVTERRVVHLRPGVPFTLKGSLRPE</sequence>